<keyword evidence="5" id="KW-0408">Iron</keyword>
<dbReference type="PANTHER" id="PTHR46696">
    <property type="entry name" value="P450, PUTATIVE (EUROFUNG)-RELATED"/>
    <property type="match status" value="1"/>
</dbReference>
<evidence type="ECO:0000256" key="1">
    <source>
        <dbReference type="ARBA" id="ARBA00010617"/>
    </source>
</evidence>
<dbReference type="Gene3D" id="1.10.630.10">
    <property type="entry name" value="Cytochrome P450"/>
    <property type="match status" value="1"/>
</dbReference>
<proteinExistence type="inferred from homology"/>
<dbReference type="GO" id="GO:0020037">
    <property type="term" value="F:heme binding"/>
    <property type="evidence" value="ECO:0007669"/>
    <property type="project" value="InterPro"/>
</dbReference>
<dbReference type="InterPro" id="IPR017972">
    <property type="entry name" value="Cyt_P450_CS"/>
</dbReference>
<evidence type="ECO:0000256" key="6">
    <source>
        <dbReference type="ARBA" id="ARBA00023033"/>
    </source>
</evidence>
<dbReference type="EMBL" id="CAFBQU010000044">
    <property type="protein sequence ID" value="CAB5067009.1"/>
    <property type="molecule type" value="Genomic_DNA"/>
</dbReference>
<keyword evidence="6" id="KW-0503">Monooxygenase</keyword>
<keyword evidence="2" id="KW-0349">Heme</keyword>
<evidence type="ECO:0000313" key="7">
    <source>
        <dbReference type="EMBL" id="CAB5067009.1"/>
    </source>
</evidence>
<dbReference type="PRINTS" id="PR00359">
    <property type="entry name" value="BP450"/>
</dbReference>
<dbReference type="CDD" id="cd20625">
    <property type="entry name" value="CYP164-like"/>
    <property type="match status" value="1"/>
</dbReference>
<dbReference type="AlphaFoldDB" id="A0A6J7UM67"/>
<organism evidence="7">
    <name type="scientific">freshwater metagenome</name>
    <dbReference type="NCBI Taxonomy" id="449393"/>
    <lineage>
        <taxon>unclassified sequences</taxon>
        <taxon>metagenomes</taxon>
        <taxon>ecological metagenomes</taxon>
    </lineage>
</organism>
<evidence type="ECO:0000256" key="4">
    <source>
        <dbReference type="ARBA" id="ARBA00023002"/>
    </source>
</evidence>
<dbReference type="GO" id="GO:0005506">
    <property type="term" value="F:iron ion binding"/>
    <property type="evidence" value="ECO:0007669"/>
    <property type="project" value="InterPro"/>
</dbReference>
<accession>A0A6J7UM67</accession>
<dbReference type="GO" id="GO:0004497">
    <property type="term" value="F:monooxygenase activity"/>
    <property type="evidence" value="ECO:0007669"/>
    <property type="project" value="UniProtKB-KW"/>
</dbReference>
<dbReference type="PROSITE" id="PS00086">
    <property type="entry name" value="CYTOCHROME_P450"/>
    <property type="match status" value="1"/>
</dbReference>
<keyword evidence="4" id="KW-0560">Oxidoreductase</keyword>
<dbReference type="InterPro" id="IPR036396">
    <property type="entry name" value="Cyt_P450_sf"/>
</dbReference>
<protein>
    <submittedName>
        <fullName evidence="7">Unannotated protein</fullName>
    </submittedName>
</protein>
<gene>
    <name evidence="7" type="ORF">UFOPK4347_01357</name>
</gene>
<evidence type="ECO:0000256" key="5">
    <source>
        <dbReference type="ARBA" id="ARBA00023004"/>
    </source>
</evidence>
<keyword evidence="3" id="KW-0479">Metal-binding</keyword>
<dbReference type="SUPFAM" id="SSF48264">
    <property type="entry name" value="Cytochrome P450"/>
    <property type="match status" value="1"/>
</dbReference>
<dbReference type="FunFam" id="1.10.630.10:FF:000018">
    <property type="entry name" value="Cytochrome P450 monooxygenase"/>
    <property type="match status" value="1"/>
</dbReference>
<dbReference type="InterPro" id="IPR002397">
    <property type="entry name" value="Cyt_P450_B"/>
</dbReference>
<sequence length="413" mass="46453">MKSASPGVPVFDENLMCDFAVRDPYGYFAELRENDPIHWNPKHKAWIITRYDDVTATIKNPHLTASRIEPFRQAVSKSANSPEVDETFGILADWMVFLDPPHHTRMRRLVSRVFAPPVVRARTQAMTEVVDSLIAELPVGVPVDIMESFAAPLPAIVIAQMLGVPPIDRHLFKEWSDLITALVFGAYDNPDRFRSAARGMMELKNYLLELINKFEKDPEDNLISLLLEHEDGDSLSRDELISTCTLLLFGGHETTTNLITSGLLALLEFPEQMADLRAHPDIFPMAVEELIRFDGPARATVRLVKEDHEYGGVKFTAGERVFIANPAANHDPRVFANPGQLDLRRNPTNHMGFGFGLHFCLGAPLARLEVELALGALMNKFSRIEMACTREELSWHPTMLSRGLHKLPVILHH</sequence>
<reference evidence="7" key="1">
    <citation type="submission" date="2020-05" db="EMBL/GenBank/DDBJ databases">
        <authorList>
            <person name="Chiriac C."/>
            <person name="Salcher M."/>
            <person name="Ghai R."/>
            <person name="Kavagutti S V."/>
        </authorList>
    </citation>
    <scope>NUCLEOTIDE SEQUENCE</scope>
</reference>
<dbReference type="Pfam" id="PF00067">
    <property type="entry name" value="p450"/>
    <property type="match status" value="1"/>
</dbReference>
<dbReference type="PANTHER" id="PTHR46696:SF1">
    <property type="entry name" value="CYTOCHROME P450 YJIB-RELATED"/>
    <property type="match status" value="1"/>
</dbReference>
<dbReference type="InterPro" id="IPR001128">
    <property type="entry name" value="Cyt_P450"/>
</dbReference>
<comment type="similarity">
    <text evidence="1">Belongs to the cytochrome P450 family.</text>
</comment>
<evidence type="ECO:0000256" key="2">
    <source>
        <dbReference type="ARBA" id="ARBA00022617"/>
    </source>
</evidence>
<evidence type="ECO:0000256" key="3">
    <source>
        <dbReference type="ARBA" id="ARBA00022723"/>
    </source>
</evidence>
<dbReference type="GO" id="GO:0016705">
    <property type="term" value="F:oxidoreductase activity, acting on paired donors, with incorporation or reduction of molecular oxygen"/>
    <property type="evidence" value="ECO:0007669"/>
    <property type="project" value="InterPro"/>
</dbReference>
<name>A0A6J7UM67_9ZZZZ</name>